<evidence type="ECO:0008006" key="4">
    <source>
        <dbReference type="Google" id="ProtNLM"/>
    </source>
</evidence>
<dbReference type="RefSeq" id="WP_378179966.1">
    <property type="nucleotide sequence ID" value="NZ_JBHTCR010000006.1"/>
</dbReference>
<feature type="transmembrane region" description="Helical" evidence="1">
    <location>
        <begin position="207"/>
        <end position="227"/>
    </location>
</feature>
<protein>
    <recommendedName>
        <fullName evidence="4">Ribosomal protein L7/L12 C-terminal domain-containing protein</fullName>
    </recommendedName>
</protein>
<evidence type="ECO:0000313" key="2">
    <source>
        <dbReference type="EMBL" id="MFC7347724.1"/>
    </source>
</evidence>
<evidence type="ECO:0000256" key="1">
    <source>
        <dbReference type="SAM" id="Phobius"/>
    </source>
</evidence>
<organism evidence="2 3">
    <name type="scientific">Chryseobacterium zhengzhouense</name>
    <dbReference type="NCBI Taxonomy" id="1636086"/>
    <lineage>
        <taxon>Bacteria</taxon>
        <taxon>Pseudomonadati</taxon>
        <taxon>Bacteroidota</taxon>
        <taxon>Flavobacteriia</taxon>
        <taxon>Flavobacteriales</taxon>
        <taxon>Weeksellaceae</taxon>
        <taxon>Chryseobacterium group</taxon>
        <taxon>Chryseobacterium</taxon>
    </lineage>
</organism>
<keyword evidence="1" id="KW-0472">Membrane</keyword>
<name>A0ABW2M0N2_9FLAO</name>
<keyword evidence="3" id="KW-1185">Reference proteome</keyword>
<keyword evidence="1" id="KW-1133">Transmembrane helix</keyword>
<accession>A0ABW2M0N2</accession>
<gene>
    <name evidence="2" type="ORF">ACFQO9_13445</name>
</gene>
<dbReference type="Gene3D" id="3.30.1390.10">
    <property type="match status" value="2"/>
</dbReference>
<sequence>MTNYEILLQSHNILIPVQDLVKRNEHISAIKLVKDKTGLSLKESKDIVDSIGQSFHTKDTLNDKSSFSTDEILQKDNIEEKLNILLQQDKKIEAIKLVIDATGMDLLNAKNFVESIQNKETTFSPESLENFSNISVKMTNKNGKITVKIKEGHHPEKAIYPNDPSWEKAKKMLGNKPELLQYENEFRSGKHPVPQKKSNLFVETDSYGKWILFFVLFCAIMLVIYYYSSIN</sequence>
<dbReference type="InterPro" id="IPR014719">
    <property type="entry name" value="Ribosomal_bL12_C/ClpS-like"/>
</dbReference>
<dbReference type="Proteomes" id="UP001596550">
    <property type="component" value="Unassembled WGS sequence"/>
</dbReference>
<comment type="caution">
    <text evidence="2">The sequence shown here is derived from an EMBL/GenBank/DDBJ whole genome shotgun (WGS) entry which is preliminary data.</text>
</comment>
<proteinExistence type="predicted"/>
<dbReference type="EMBL" id="JBHTCR010000006">
    <property type="protein sequence ID" value="MFC7347724.1"/>
    <property type="molecule type" value="Genomic_DNA"/>
</dbReference>
<evidence type="ECO:0000313" key="3">
    <source>
        <dbReference type="Proteomes" id="UP001596550"/>
    </source>
</evidence>
<keyword evidence="1" id="KW-0812">Transmembrane</keyword>
<reference evidence="3" key="1">
    <citation type="journal article" date="2019" name="Int. J. Syst. Evol. Microbiol.">
        <title>The Global Catalogue of Microorganisms (GCM) 10K type strain sequencing project: providing services to taxonomists for standard genome sequencing and annotation.</title>
        <authorList>
            <consortium name="The Broad Institute Genomics Platform"/>
            <consortium name="The Broad Institute Genome Sequencing Center for Infectious Disease"/>
            <person name="Wu L."/>
            <person name="Ma J."/>
        </authorList>
    </citation>
    <scope>NUCLEOTIDE SEQUENCE [LARGE SCALE GENOMIC DNA]</scope>
    <source>
        <strain evidence="3">CCUG 54781</strain>
    </source>
</reference>